<proteinExistence type="predicted"/>
<protein>
    <submittedName>
        <fullName evidence="1">Uncharacterized protein</fullName>
    </submittedName>
</protein>
<dbReference type="OrthoDB" id="1253077at2"/>
<dbReference type="Proteomes" id="UP000006054">
    <property type="component" value="Chromosome"/>
</dbReference>
<name>I4ANT5_BERLS</name>
<evidence type="ECO:0000313" key="1">
    <source>
        <dbReference type="EMBL" id="AFM05620.1"/>
    </source>
</evidence>
<organism evidence="1 2">
    <name type="scientific">Bernardetia litoralis (strain ATCC 23117 / DSM 6794 / NBRC 15988 / NCIMB 1366 / Fx l1 / Sio-4)</name>
    <name type="common">Flexibacter litoralis</name>
    <dbReference type="NCBI Taxonomy" id="880071"/>
    <lineage>
        <taxon>Bacteria</taxon>
        <taxon>Pseudomonadati</taxon>
        <taxon>Bacteroidota</taxon>
        <taxon>Cytophagia</taxon>
        <taxon>Cytophagales</taxon>
        <taxon>Bernardetiaceae</taxon>
        <taxon>Bernardetia</taxon>
    </lineage>
</organism>
<gene>
    <name evidence="1" type="ordered locus">Fleli_3291</name>
</gene>
<sequence>MSWEIVKRRLGKAGNLKQRQKRQREWDEKYGDNWLIGYVIEGEFVSQEDALESIYYKSYELHFENNPIDLEELINTAKLLENPHAKATGGVDLQVPAIMNYLIRNDLKLLGNEVVDIGSFGESSHKISVRLSPLTIKVVSNSKMTLEKFWQEKKCLAVWEDEDNE</sequence>
<accession>I4ANT5</accession>
<dbReference type="RefSeq" id="WP_014799048.1">
    <property type="nucleotide sequence ID" value="NC_018018.1"/>
</dbReference>
<dbReference type="AlphaFoldDB" id="I4ANT5"/>
<dbReference type="HOGENOM" id="CLU_1624853_0_0_10"/>
<dbReference type="eggNOG" id="ENOG502ZUKF">
    <property type="taxonomic scope" value="Bacteria"/>
</dbReference>
<reference evidence="2" key="1">
    <citation type="submission" date="2012-06" db="EMBL/GenBank/DDBJ databases">
        <title>The complete genome of Flexibacter litoralis DSM 6794.</title>
        <authorList>
            <person name="Lucas S."/>
            <person name="Copeland A."/>
            <person name="Lapidus A."/>
            <person name="Glavina del Rio T."/>
            <person name="Dalin E."/>
            <person name="Tice H."/>
            <person name="Bruce D."/>
            <person name="Goodwin L."/>
            <person name="Pitluck S."/>
            <person name="Peters L."/>
            <person name="Ovchinnikova G."/>
            <person name="Lu M."/>
            <person name="Kyrpides N."/>
            <person name="Mavromatis K."/>
            <person name="Ivanova N."/>
            <person name="Brettin T."/>
            <person name="Detter J.C."/>
            <person name="Han C."/>
            <person name="Larimer F."/>
            <person name="Land M."/>
            <person name="Hauser L."/>
            <person name="Markowitz V."/>
            <person name="Cheng J.-F."/>
            <person name="Hugenholtz P."/>
            <person name="Woyke T."/>
            <person name="Wu D."/>
            <person name="Spring S."/>
            <person name="Lang E."/>
            <person name="Kopitz M."/>
            <person name="Brambilla E."/>
            <person name="Klenk H.-P."/>
            <person name="Eisen J.A."/>
        </authorList>
    </citation>
    <scope>NUCLEOTIDE SEQUENCE [LARGE SCALE GENOMIC DNA]</scope>
    <source>
        <strain evidence="2">ATCC 23117 / DSM 6794 / NBRC 15988 / NCIMB 1366 / Sio-4</strain>
    </source>
</reference>
<dbReference type="EMBL" id="CP003345">
    <property type="protein sequence ID" value="AFM05620.1"/>
    <property type="molecule type" value="Genomic_DNA"/>
</dbReference>
<dbReference type="KEGG" id="fli:Fleli_3291"/>
<keyword evidence="2" id="KW-1185">Reference proteome</keyword>
<evidence type="ECO:0000313" key="2">
    <source>
        <dbReference type="Proteomes" id="UP000006054"/>
    </source>
</evidence>